<feature type="region of interest" description="Disordered" evidence="6">
    <location>
        <begin position="226"/>
        <end position="246"/>
    </location>
</feature>
<proteinExistence type="predicted"/>
<dbReference type="AlphaFoldDB" id="A0AAD9MU22"/>
<protein>
    <recommendedName>
        <fullName evidence="7">C2H2-type domain-containing protein</fullName>
    </recommendedName>
</protein>
<dbReference type="PANTHER" id="PTHR24379:SF127">
    <property type="entry name" value="BLOODY FINGERS-RELATED"/>
    <property type="match status" value="1"/>
</dbReference>
<dbReference type="Gene3D" id="3.30.160.60">
    <property type="entry name" value="Classic Zinc Finger"/>
    <property type="match status" value="2"/>
</dbReference>
<dbReference type="InterPro" id="IPR013087">
    <property type="entry name" value="Znf_C2H2_type"/>
</dbReference>
<dbReference type="InterPro" id="IPR036236">
    <property type="entry name" value="Znf_C2H2_sf"/>
</dbReference>
<keyword evidence="1" id="KW-0479">Metal-binding</keyword>
<feature type="domain" description="C2H2-type" evidence="7">
    <location>
        <begin position="539"/>
        <end position="571"/>
    </location>
</feature>
<evidence type="ECO:0000256" key="1">
    <source>
        <dbReference type="ARBA" id="ARBA00022723"/>
    </source>
</evidence>
<feature type="domain" description="C2H2-type" evidence="7">
    <location>
        <begin position="453"/>
        <end position="480"/>
    </location>
</feature>
<organism evidence="8 9">
    <name type="scientific">Paralvinella palmiformis</name>
    <dbReference type="NCBI Taxonomy" id="53620"/>
    <lineage>
        <taxon>Eukaryota</taxon>
        <taxon>Metazoa</taxon>
        <taxon>Spiralia</taxon>
        <taxon>Lophotrochozoa</taxon>
        <taxon>Annelida</taxon>
        <taxon>Polychaeta</taxon>
        <taxon>Sedentaria</taxon>
        <taxon>Canalipalpata</taxon>
        <taxon>Terebellida</taxon>
        <taxon>Terebelliformia</taxon>
        <taxon>Alvinellidae</taxon>
        <taxon>Paralvinella</taxon>
    </lineage>
</organism>
<evidence type="ECO:0000313" key="9">
    <source>
        <dbReference type="Proteomes" id="UP001208570"/>
    </source>
</evidence>
<dbReference type="Pfam" id="PF13912">
    <property type="entry name" value="zf-C2H2_6"/>
    <property type="match status" value="2"/>
</dbReference>
<dbReference type="SUPFAM" id="SSF57667">
    <property type="entry name" value="beta-beta-alpha zinc fingers"/>
    <property type="match status" value="2"/>
</dbReference>
<dbReference type="PROSITE" id="PS50157">
    <property type="entry name" value="ZINC_FINGER_C2H2_2"/>
    <property type="match status" value="4"/>
</dbReference>
<evidence type="ECO:0000256" key="2">
    <source>
        <dbReference type="ARBA" id="ARBA00022737"/>
    </source>
</evidence>
<dbReference type="PANTHER" id="PTHR24379">
    <property type="entry name" value="KRAB AND ZINC FINGER DOMAIN-CONTAINING"/>
    <property type="match status" value="1"/>
</dbReference>
<dbReference type="PROSITE" id="PS00028">
    <property type="entry name" value="ZINC_FINGER_C2H2_1"/>
    <property type="match status" value="4"/>
</dbReference>
<keyword evidence="4" id="KW-0862">Zinc</keyword>
<evidence type="ECO:0000256" key="5">
    <source>
        <dbReference type="PROSITE-ProRule" id="PRU00042"/>
    </source>
</evidence>
<evidence type="ECO:0000256" key="3">
    <source>
        <dbReference type="ARBA" id="ARBA00022771"/>
    </source>
</evidence>
<feature type="compositionally biased region" description="Low complexity" evidence="6">
    <location>
        <begin position="718"/>
        <end position="742"/>
    </location>
</feature>
<sequence length="754" mass="85415">MGSVFKKKMTKHWICQLLNCRVEKQHQIWDRARLKSARCTKRRKLADVRVNEEVQFDDAEVDELPLVDKLNNESECGMDDLWNRDHSAQSQECDAVREPALCSGVKEEPTGTCVEHDGGWRSSKMGEVCDGLKTGIINEDGEGYGLERKTAIRRDIMEKDTLMTNDKFDVGTFTWPEEGNNPPDKNVVSGKVLEELQTTCKGSPSFSAIESLGLDATSKKQTINEINDDYNNDEDDNDEDVSQGSRITDCDDNSLSNSVQRVNCLTGVSCIFCGKNYGTVSNPQASLERHLLRKCTRNPWSRDSVAPEPTLSKRYPLVCAFCPKAFDTKKRLCSHQLKCPRNPDYMAKFDKESLNLKICQVCDRLFANEKALTSHKVANHGYPRAKDIPTQYACRHCEAQFNCRGTRYHHEMYKCSMNPNVAQLTYCRICDRKMAKERLDDHMKENHTKMEKCICEICGAVFPSSRRLYTHKYTHKEKMAKHSCYVCGRKFKLRNQMERHLSTHTEERNIQCPVCGKCFKNKDQERDHRLAVHEGRYKYRCSKCGHGMAKKIYLENHRCGRVRRIQDGEKAVKLSELRKLANISRASSSSKPPEMLDNEQILRTSYFVLPELIYQNAAPNSHEQPVVQHNFLPSQYENYMAQALQPVPQSVQLAMQSGQSASSSMAESTLQPLVPPQGSLHSSVQSLQSTIVPVQPSLYDHAHSVLESSAQLSSQPTLQSSMQSSLGSSLPPMLDSSLQSTLQTSVQPLLQSSV</sequence>
<feature type="region of interest" description="Disordered" evidence="6">
    <location>
        <begin position="655"/>
        <end position="682"/>
    </location>
</feature>
<keyword evidence="2" id="KW-0677">Repeat</keyword>
<dbReference type="SMART" id="SM00355">
    <property type="entry name" value="ZnF_C2H2"/>
    <property type="match status" value="7"/>
</dbReference>
<evidence type="ECO:0000313" key="8">
    <source>
        <dbReference type="EMBL" id="KAK2143019.1"/>
    </source>
</evidence>
<evidence type="ECO:0000256" key="4">
    <source>
        <dbReference type="ARBA" id="ARBA00022833"/>
    </source>
</evidence>
<dbReference type="Pfam" id="PF00096">
    <property type="entry name" value="zf-C2H2"/>
    <property type="match status" value="1"/>
</dbReference>
<dbReference type="GO" id="GO:0000981">
    <property type="term" value="F:DNA-binding transcription factor activity, RNA polymerase II-specific"/>
    <property type="evidence" value="ECO:0007669"/>
    <property type="project" value="TreeGrafter"/>
</dbReference>
<reference evidence="8" key="1">
    <citation type="journal article" date="2023" name="Mol. Biol. Evol.">
        <title>Third-Generation Sequencing Reveals the Adaptive Role of the Epigenome in Three Deep-Sea Polychaetes.</title>
        <authorList>
            <person name="Perez M."/>
            <person name="Aroh O."/>
            <person name="Sun Y."/>
            <person name="Lan Y."/>
            <person name="Juniper S.K."/>
            <person name="Young C.R."/>
            <person name="Angers B."/>
            <person name="Qian P.Y."/>
        </authorList>
    </citation>
    <scope>NUCLEOTIDE SEQUENCE</scope>
    <source>
        <strain evidence="8">P08H-3</strain>
    </source>
</reference>
<comment type="caution">
    <text evidence="8">The sequence shown here is derived from an EMBL/GenBank/DDBJ whole genome shotgun (WGS) entry which is preliminary data.</text>
</comment>
<evidence type="ECO:0000259" key="7">
    <source>
        <dbReference type="PROSITE" id="PS50157"/>
    </source>
</evidence>
<dbReference type="GO" id="GO:0008270">
    <property type="term" value="F:zinc ion binding"/>
    <property type="evidence" value="ECO:0007669"/>
    <property type="project" value="UniProtKB-KW"/>
</dbReference>
<keyword evidence="9" id="KW-1185">Reference proteome</keyword>
<dbReference type="GO" id="GO:0005634">
    <property type="term" value="C:nucleus"/>
    <property type="evidence" value="ECO:0007669"/>
    <property type="project" value="TreeGrafter"/>
</dbReference>
<feature type="compositionally biased region" description="Low complexity" evidence="6">
    <location>
        <begin position="655"/>
        <end position="668"/>
    </location>
</feature>
<feature type="compositionally biased region" description="Acidic residues" evidence="6">
    <location>
        <begin position="226"/>
        <end position="241"/>
    </location>
</feature>
<gene>
    <name evidence="8" type="ORF">LSH36_887g02093</name>
</gene>
<dbReference type="EMBL" id="JAODUP010000887">
    <property type="protein sequence ID" value="KAK2143019.1"/>
    <property type="molecule type" value="Genomic_DNA"/>
</dbReference>
<dbReference type="Proteomes" id="UP001208570">
    <property type="component" value="Unassembled WGS sequence"/>
</dbReference>
<name>A0AAD9MU22_9ANNE</name>
<feature type="domain" description="C2H2-type" evidence="7">
    <location>
        <begin position="482"/>
        <end position="509"/>
    </location>
</feature>
<accession>A0AAD9MU22</accession>
<keyword evidence="3 5" id="KW-0863">Zinc-finger</keyword>
<feature type="region of interest" description="Disordered" evidence="6">
    <location>
        <begin position="710"/>
        <end position="742"/>
    </location>
</feature>
<evidence type="ECO:0000256" key="6">
    <source>
        <dbReference type="SAM" id="MobiDB-lite"/>
    </source>
</evidence>
<dbReference type="GO" id="GO:0000977">
    <property type="term" value="F:RNA polymerase II transcription regulatory region sequence-specific DNA binding"/>
    <property type="evidence" value="ECO:0007669"/>
    <property type="project" value="TreeGrafter"/>
</dbReference>
<feature type="domain" description="C2H2-type" evidence="7">
    <location>
        <begin position="510"/>
        <end position="538"/>
    </location>
</feature>